<proteinExistence type="predicted"/>
<organism evidence="1 2">
    <name type="scientific">Roseiconus lacunae</name>
    <dbReference type="NCBI Taxonomy" id="2605694"/>
    <lineage>
        <taxon>Bacteria</taxon>
        <taxon>Pseudomonadati</taxon>
        <taxon>Planctomycetota</taxon>
        <taxon>Planctomycetia</taxon>
        <taxon>Pirellulales</taxon>
        <taxon>Pirellulaceae</taxon>
        <taxon>Roseiconus</taxon>
    </lineage>
</organism>
<dbReference type="RefSeq" id="WP_289165247.1">
    <property type="nucleotide sequence ID" value="NZ_JASZZN010000016.1"/>
</dbReference>
<name>A0ABT7PMM6_9BACT</name>
<accession>A0ABT7PMM6</accession>
<dbReference type="Proteomes" id="UP001239462">
    <property type="component" value="Unassembled WGS sequence"/>
</dbReference>
<evidence type="ECO:0000313" key="1">
    <source>
        <dbReference type="EMBL" id="MDM4017725.1"/>
    </source>
</evidence>
<dbReference type="SUPFAM" id="SSF53850">
    <property type="entry name" value="Periplasmic binding protein-like II"/>
    <property type="match status" value="1"/>
</dbReference>
<dbReference type="EMBL" id="JASZZN010000016">
    <property type="protein sequence ID" value="MDM4017725.1"/>
    <property type="molecule type" value="Genomic_DNA"/>
</dbReference>
<comment type="caution">
    <text evidence="1">The sequence shown here is derived from an EMBL/GenBank/DDBJ whole genome shotgun (WGS) entry which is preliminary data.</text>
</comment>
<gene>
    <name evidence="1" type="ORF">QTN89_19915</name>
</gene>
<dbReference type="Gene3D" id="3.40.190.10">
    <property type="entry name" value="Periplasmic binding protein-like II"/>
    <property type="match status" value="1"/>
</dbReference>
<protein>
    <submittedName>
        <fullName evidence="1">Extracellular solute-binding protein</fullName>
    </submittedName>
</protein>
<reference evidence="1 2" key="1">
    <citation type="submission" date="2023-06" db="EMBL/GenBank/DDBJ databases">
        <title>Roseiconus lacunae JC819 isolated from Gulf of Mannar region, Tamil Nadu.</title>
        <authorList>
            <person name="Pk S."/>
            <person name="Ch S."/>
            <person name="Ch V.R."/>
        </authorList>
    </citation>
    <scope>NUCLEOTIDE SEQUENCE [LARGE SCALE GENOMIC DNA]</scope>
    <source>
        <strain evidence="1 2">JC819</strain>
    </source>
</reference>
<keyword evidence="2" id="KW-1185">Reference proteome</keyword>
<evidence type="ECO:0000313" key="2">
    <source>
        <dbReference type="Proteomes" id="UP001239462"/>
    </source>
</evidence>
<sequence length="447" mass="48515">MSSIAHGSQRPNDARIPVPRRTALGILSSLALFGCDRAESVPEERSSTPAQSNVPLRIVFDGGTDDAERIRRAYGAAAEQPIEVSSVDSAKSDQISAIVQQVQLSDVAVVSQALLGRLINDEAIVDINDDVFDEIDSRYGRSFSAIENSSGRFDGLRWGVAVGAKPLAVLSLDPDLELKTWADHAQWAADLNGKTAEPLAEGWAAHSFFNRCALQFDRGWLFDRLTLKPSIDQPRYIDALQGLVDTAKVYASTEMTPGGIYNQIRNGVLQGGIGFVAPPTESLSDDDAAKEVFDISATACPNETETERVWLGPQTRLACVSTGCRQTEASRRFIGWLSGGAPQSGALRQTVAIGVTREPIESQQATGGGNGYDRWVVDQLKTSRVVPGPWIPGGMRYYDVLDQEVRSCLASERTPAQALKNVADAWSQITEKLGRDKQLVAWKKLDV</sequence>